<feature type="transmembrane region" description="Helical" evidence="1">
    <location>
        <begin position="75"/>
        <end position="94"/>
    </location>
</feature>
<dbReference type="EMBL" id="FQWD01000005">
    <property type="protein sequence ID" value="SHG86248.1"/>
    <property type="molecule type" value="Genomic_DNA"/>
</dbReference>
<protein>
    <submittedName>
        <fullName evidence="2">Na+/melibiose symporter</fullName>
    </submittedName>
</protein>
<dbReference type="SUPFAM" id="SSF103473">
    <property type="entry name" value="MFS general substrate transporter"/>
    <property type="match status" value="1"/>
</dbReference>
<evidence type="ECO:0000313" key="3">
    <source>
        <dbReference type="Proteomes" id="UP000184520"/>
    </source>
</evidence>
<accession>A0A1M5N9R9</accession>
<dbReference type="OrthoDB" id="181905at2"/>
<feature type="transmembrane region" description="Helical" evidence="1">
    <location>
        <begin position="374"/>
        <end position="395"/>
    </location>
</feature>
<feature type="transmembrane region" description="Helical" evidence="1">
    <location>
        <begin position="266"/>
        <end position="288"/>
    </location>
</feature>
<sequence>MTRYNVALGCGYFAIFFVSHGIGTLAIPFYQMTLGVDPLLLGLVLTIPVFVSALISPWVASVIDKLASVPHSQRVLLITSGWICAAAYAAMWAVPTTWSVDQSIAYLLACSLIFYFFATFMTVIMRCQAMEATSDTHGITSVMGFTSIFEKLGSILYFWLFPLAQSKFFVSLAVGMKTIGLWVAVLLIGLLSTVAGVLGKSRNAAAIAAGAFKAGTSVPFNTALLKQINLLFVVTVLQFGLIGACVNFDFYLLVYFVEGGDIAQGAFWKGYLSTAYAVIGLATIPVIVKAGNRFGKKQTLFAIYALNCINALSKWGLYQPGMDHWLIFDALLGAWIWTAHSTLVPALLADVCYENQQKTGVLSDSYVVGRHNRFLNFGLVLSFVLSGWMLNVIGFDADAPGEQGKDVLVAMQWILVGGSLLISLCAMAVLSRFTFERTEPTA</sequence>
<name>A0A1M5N9R9_9ALTE</name>
<keyword evidence="1" id="KW-0812">Transmembrane</keyword>
<feature type="transmembrane region" description="Helical" evidence="1">
    <location>
        <begin position="39"/>
        <end position="63"/>
    </location>
</feature>
<dbReference type="InterPro" id="IPR036259">
    <property type="entry name" value="MFS_trans_sf"/>
</dbReference>
<dbReference type="Proteomes" id="UP000184520">
    <property type="component" value="Unassembled WGS sequence"/>
</dbReference>
<feature type="transmembrane region" description="Helical" evidence="1">
    <location>
        <begin position="139"/>
        <end position="159"/>
    </location>
</feature>
<dbReference type="RefSeq" id="WP_073324112.1">
    <property type="nucleotide sequence ID" value="NZ_FQWD01000005.1"/>
</dbReference>
<dbReference type="AlphaFoldDB" id="A0A1M5N9R9"/>
<evidence type="ECO:0000313" key="2">
    <source>
        <dbReference type="EMBL" id="SHG86248.1"/>
    </source>
</evidence>
<keyword evidence="3" id="KW-1185">Reference proteome</keyword>
<feature type="transmembrane region" description="Helical" evidence="1">
    <location>
        <begin position="179"/>
        <end position="198"/>
    </location>
</feature>
<feature type="transmembrane region" description="Helical" evidence="1">
    <location>
        <begin position="330"/>
        <end position="353"/>
    </location>
</feature>
<feature type="transmembrane region" description="Helical" evidence="1">
    <location>
        <begin position="300"/>
        <end position="318"/>
    </location>
</feature>
<keyword evidence="1" id="KW-0472">Membrane</keyword>
<proteinExistence type="predicted"/>
<gene>
    <name evidence="2" type="ORF">SAMN05216361_3132</name>
</gene>
<feature type="transmembrane region" description="Helical" evidence="1">
    <location>
        <begin position="230"/>
        <end position="254"/>
    </location>
</feature>
<reference evidence="3" key="1">
    <citation type="submission" date="2016-11" db="EMBL/GenBank/DDBJ databases">
        <authorList>
            <person name="Varghese N."/>
            <person name="Submissions S."/>
        </authorList>
    </citation>
    <scope>NUCLEOTIDE SEQUENCE [LARGE SCALE GENOMIC DNA]</scope>
    <source>
        <strain evidence="3">CGMCC 1.8995</strain>
    </source>
</reference>
<dbReference type="Gene3D" id="1.20.1250.20">
    <property type="entry name" value="MFS general substrate transporter like domains"/>
    <property type="match status" value="2"/>
</dbReference>
<organism evidence="2 3">
    <name type="scientific">Marisediminitalea aggregata</name>
    <dbReference type="NCBI Taxonomy" id="634436"/>
    <lineage>
        <taxon>Bacteria</taxon>
        <taxon>Pseudomonadati</taxon>
        <taxon>Pseudomonadota</taxon>
        <taxon>Gammaproteobacteria</taxon>
        <taxon>Alteromonadales</taxon>
        <taxon>Alteromonadaceae</taxon>
        <taxon>Marisediminitalea</taxon>
    </lineage>
</organism>
<dbReference type="Pfam" id="PF13347">
    <property type="entry name" value="MFS_2"/>
    <property type="match status" value="1"/>
</dbReference>
<dbReference type="STRING" id="634436.SAMN05216361_3132"/>
<evidence type="ECO:0000256" key="1">
    <source>
        <dbReference type="SAM" id="Phobius"/>
    </source>
</evidence>
<feature type="transmembrane region" description="Helical" evidence="1">
    <location>
        <begin position="12"/>
        <end position="33"/>
    </location>
</feature>
<keyword evidence="1" id="KW-1133">Transmembrane helix</keyword>
<feature type="transmembrane region" description="Helical" evidence="1">
    <location>
        <begin position="407"/>
        <end position="430"/>
    </location>
</feature>
<feature type="transmembrane region" description="Helical" evidence="1">
    <location>
        <begin position="106"/>
        <end position="127"/>
    </location>
</feature>